<accession>A0A811RKU6</accession>
<keyword evidence="3" id="KW-1185">Reference proteome</keyword>
<proteinExistence type="predicted"/>
<dbReference type="InterPro" id="IPR021109">
    <property type="entry name" value="Peptidase_aspartic_dom_sf"/>
</dbReference>
<dbReference type="GO" id="GO:0004190">
    <property type="term" value="F:aspartic-type endopeptidase activity"/>
    <property type="evidence" value="ECO:0007669"/>
    <property type="project" value="InterPro"/>
</dbReference>
<comment type="caution">
    <text evidence="2">The sequence shown here is derived from an EMBL/GenBank/DDBJ whole genome shotgun (WGS) entry which is preliminary data.</text>
</comment>
<gene>
    <name evidence="2" type="ORF">NCGR_LOCUS53734</name>
</gene>
<evidence type="ECO:0000313" key="2">
    <source>
        <dbReference type="EMBL" id="CAD6270442.1"/>
    </source>
</evidence>
<dbReference type="Proteomes" id="UP000604825">
    <property type="component" value="Unassembled WGS sequence"/>
</dbReference>
<dbReference type="InterPro" id="IPR001969">
    <property type="entry name" value="Aspartic_peptidase_AS"/>
</dbReference>
<evidence type="ECO:0008006" key="4">
    <source>
        <dbReference type="Google" id="ProtNLM"/>
    </source>
</evidence>
<sequence>MALGFSNGEIFLGAAGEEEEQASKPATGRSASIQPSRAEPGRRGGARGSAARSSGRRPQRSGLPMDCLSTPRPSLPPLDSEACSLLPETLTLAAADGGGGADAAEAFVAGSEDFFSSLARQPGKEEGEQGKAGGRTDAAEEALEAEARQVPVAKDDASSLDGRGTARHRGSVPQPTLEPFPNHAHFTRRQRRLGVMDPNLQLILDTMNNRFDELDRRFTDRDCASADQDAAVDSRFAALEVTHSAATAAAAAAAAALEQRLAGLESVHVSPLPTSIEQRLTSLEASYIDCDTDYSQHIAELEKLHLATTKDERNARVAALDKATADLASWHPDMEGVVDDVRLQVQKLDSKYDRAVFDSLPQCAGLLQSPAAAATVAKSIAVSELPSGHRVASTPRDVGSGVVTTWTHIPDKGPDEQLCFALSKAASSGSPASHTIHFKGSIAGIPAILLIDSGSSTSFISNAIAAQLSQIKPVLQSSQVQFAGGGARTHLAALPDIRRPSVERVYVKWYHMPASLATWESADHLRKQFPHAPAWGHAATQARGSVSPSANQEAGQPESSSPGERRLEDEAQDKAGSSSLGVRQPTKPNKCFFGPSWINGQAVVVESKEHENICIDHEME</sequence>
<name>A0A811RKU6_9POAL</name>
<feature type="region of interest" description="Disordered" evidence="1">
    <location>
        <begin position="120"/>
        <end position="139"/>
    </location>
</feature>
<dbReference type="PROSITE" id="PS00141">
    <property type="entry name" value="ASP_PROTEASE"/>
    <property type="match status" value="1"/>
</dbReference>
<evidence type="ECO:0000313" key="3">
    <source>
        <dbReference type="Proteomes" id="UP000604825"/>
    </source>
</evidence>
<feature type="compositionally biased region" description="Basic and acidic residues" evidence="1">
    <location>
        <begin position="563"/>
        <end position="573"/>
    </location>
</feature>
<feature type="compositionally biased region" description="Polar residues" evidence="1">
    <location>
        <begin position="542"/>
        <end position="562"/>
    </location>
</feature>
<dbReference type="Gene3D" id="2.40.70.10">
    <property type="entry name" value="Acid Proteases"/>
    <property type="match status" value="1"/>
</dbReference>
<dbReference type="EMBL" id="CAJGYO010000015">
    <property type="protein sequence ID" value="CAD6270442.1"/>
    <property type="molecule type" value="Genomic_DNA"/>
</dbReference>
<evidence type="ECO:0000256" key="1">
    <source>
        <dbReference type="SAM" id="MobiDB-lite"/>
    </source>
</evidence>
<reference evidence="2" key="1">
    <citation type="submission" date="2020-10" db="EMBL/GenBank/DDBJ databases">
        <authorList>
            <person name="Han B."/>
            <person name="Lu T."/>
            <person name="Zhao Q."/>
            <person name="Huang X."/>
            <person name="Zhao Y."/>
        </authorList>
    </citation>
    <scope>NUCLEOTIDE SEQUENCE</scope>
</reference>
<feature type="region of interest" description="Disordered" evidence="1">
    <location>
        <begin position="14"/>
        <end position="82"/>
    </location>
</feature>
<feature type="region of interest" description="Disordered" evidence="1">
    <location>
        <begin position="536"/>
        <end position="587"/>
    </location>
</feature>
<protein>
    <recommendedName>
        <fullName evidence="4">Chromo domain-containing protein</fullName>
    </recommendedName>
</protein>
<dbReference type="AlphaFoldDB" id="A0A811RKU6"/>
<dbReference type="GO" id="GO:0006508">
    <property type="term" value="P:proteolysis"/>
    <property type="evidence" value="ECO:0007669"/>
    <property type="project" value="InterPro"/>
</dbReference>
<feature type="region of interest" description="Disordered" evidence="1">
    <location>
        <begin position="146"/>
        <end position="182"/>
    </location>
</feature>
<organism evidence="2 3">
    <name type="scientific">Miscanthus lutarioriparius</name>
    <dbReference type="NCBI Taxonomy" id="422564"/>
    <lineage>
        <taxon>Eukaryota</taxon>
        <taxon>Viridiplantae</taxon>
        <taxon>Streptophyta</taxon>
        <taxon>Embryophyta</taxon>
        <taxon>Tracheophyta</taxon>
        <taxon>Spermatophyta</taxon>
        <taxon>Magnoliopsida</taxon>
        <taxon>Liliopsida</taxon>
        <taxon>Poales</taxon>
        <taxon>Poaceae</taxon>
        <taxon>PACMAD clade</taxon>
        <taxon>Panicoideae</taxon>
        <taxon>Andropogonodae</taxon>
        <taxon>Andropogoneae</taxon>
        <taxon>Saccharinae</taxon>
        <taxon>Miscanthus</taxon>
    </lineage>
</organism>